<feature type="compositionally biased region" description="Low complexity" evidence="1">
    <location>
        <begin position="194"/>
        <end position="207"/>
    </location>
</feature>
<dbReference type="EMBL" id="BAABCQ010000057">
    <property type="protein sequence ID" value="GAA3981260.1"/>
    <property type="molecule type" value="Genomic_DNA"/>
</dbReference>
<name>A0ABP7QEK9_9ACTN</name>
<dbReference type="Proteomes" id="UP001500034">
    <property type="component" value="Unassembled WGS sequence"/>
</dbReference>
<feature type="compositionally biased region" description="Low complexity" evidence="1">
    <location>
        <begin position="236"/>
        <end position="250"/>
    </location>
</feature>
<dbReference type="RefSeq" id="WP_425587850.1">
    <property type="nucleotide sequence ID" value="NZ_BAABCQ010000057.1"/>
</dbReference>
<sequence>MLSIRHLVLRLARESPTWGYLRLHGELLVPGVKVAASTVREILWEARTDPAPERTSITCADFLRSQADALPARDFFRTVTLTGTRLYVFAQIEHASRRIRVPGATAHPTASWVAQATRNPVMDLEDVNCLVRVLIRDRDGKFPALSDAVLSDAGIEDVIASPAFSTGTSMPARPAQTRTSARQGLYGESTRWDTPSATGPGTTAGAGRHLARLVIGRTGPRRLCRRRPENSPTILSAKASTAAAPTKVAP</sequence>
<feature type="region of interest" description="Disordered" evidence="1">
    <location>
        <begin position="164"/>
        <end position="250"/>
    </location>
</feature>
<evidence type="ECO:0000313" key="3">
    <source>
        <dbReference type="Proteomes" id="UP001500034"/>
    </source>
</evidence>
<keyword evidence="3" id="KW-1185">Reference proteome</keyword>
<protein>
    <recommendedName>
        <fullName evidence="4">Transposase</fullName>
    </recommendedName>
</protein>
<evidence type="ECO:0000256" key="1">
    <source>
        <dbReference type="SAM" id="MobiDB-lite"/>
    </source>
</evidence>
<reference evidence="3" key="1">
    <citation type="journal article" date="2019" name="Int. J. Syst. Evol. Microbiol.">
        <title>The Global Catalogue of Microorganisms (GCM) 10K type strain sequencing project: providing services to taxonomists for standard genome sequencing and annotation.</title>
        <authorList>
            <consortium name="The Broad Institute Genomics Platform"/>
            <consortium name="The Broad Institute Genome Sequencing Center for Infectious Disease"/>
            <person name="Wu L."/>
            <person name="Ma J."/>
        </authorList>
    </citation>
    <scope>NUCLEOTIDE SEQUENCE [LARGE SCALE GENOMIC DNA]</scope>
    <source>
        <strain evidence="3">JCM 17027</strain>
    </source>
</reference>
<gene>
    <name evidence="2" type="ORF">GCM10022384_33070</name>
</gene>
<evidence type="ECO:0000313" key="2">
    <source>
        <dbReference type="EMBL" id="GAA3981260.1"/>
    </source>
</evidence>
<comment type="caution">
    <text evidence="2">The sequence shown here is derived from an EMBL/GenBank/DDBJ whole genome shotgun (WGS) entry which is preliminary data.</text>
</comment>
<proteinExistence type="predicted"/>
<accession>A0ABP7QEK9</accession>
<evidence type="ECO:0008006" key="4">
    <source>
        <dbReference type="Google" id="ProtNLM"/>
    </source>
</evidence>
<organism evidence="2 3">
    <name type="scientific">Streptomyces marokkonensis</name>
    <dbReference type="NCBI Taxonomy" id="324855"/>
    <lineage>
        <taxon>Bacteria</taxon>
        <taxon>Bacillati</taxon>
        <taxon>Actinomycetota</taxon>
        <taxon>Actinomycetes</taxon>
        <taxon>Kitasatosporales</taxon>
        <taxon>Streptomycetaceae</taxon>
        <taxon>Streptomyces</taxon>
    </lineage>
</organism>